<evidence type="ECO:0000313" key="5">
    <source>
        <dbReference type="EMBL" id="MEE1885290.1"/>
    </source>
</evidence>
<keyword evidence="5" id="KW-0418">Kinase</keyword>
<evidence type="ECO:0000313" key="6">
    <source>
        <dbReference type="Proteomes" id="UP001337681"/>
    </source>
</evidence>
<sequence length="400" mass="44750">MVKANSLNVDYFEIKRLHKLYRYEILNTPPDAAFEKIAILASEIFKTPIATISFIDDKRIFFKSIVGEINVVDIPRNNSLFNLNLDDYEIVVFNDISNLANSPTKFAFQVNDGINFMASAPLVSKEGFIIGSISILDYQAKAEFSSNLYLLSILSSIIMDILEQRLTSRIVIRTQRDRLNRVVHDIKNALTTIKLSSEIIQTKTKENEIVQTLTSKINSASGNTLKKINSLLDTSSIEAGRYALKIEPCDLLEILETVYNNLELVAKSKSQDIKININNPLPINGDKSKLTDLFENLVSNGLKFSFPNSTINIGAVSDEQNVVIYIKDEGLGLSEDDYDKLFKKFVSLSSQPTGKEHSNGLGLFLVKTITDLHHGKVWAESKGKNQGTTFYISLPRAVVD</sequence>
<organism evidence="5 6">
    <name type="scientific">Pedobacter flavus</name>
    <dbReference type="NCBI Taxonomy" id="3113906"/>
    <lineage>
        <taxon>Bacteria</taxon>
        <taxon>Pseudomonadati</taxon>
        <taxon>Bacteroidota</taxon>
        <taxon>Sphingobacteriia</taxon>
        <taxon>Sphingobacteriales</taxon>
        <taxon>Sphingobacteriaceae</taxon>
        <taxon>Pedobacter</taxon>
    </lineage>
</organism>
<dbReference type="PROSITE" id="PS50109">
    <property type="entry name" value="HIS_KIN"/>
    <property type="match status" value="1"/>
</dbReference>
<dbReference type="PANTHER" id="PTHR43547:SF2">
    <property type="entry name" value="HYBRID SIGNAL TRANSDUCTION HISTIDINE KINASE C"/>
    <property type="match status" value="1"/>
</dbReference>
<reference evidence="5 6" key="1">
    <citation type="submission" date="2024-01" db="EMBL/GenBank/DDBJ databases">
        <title>Pedobacter sp. nov., isolated from oil-contaminated soil.</title>
        <authorList>
            <person name="Le N.T.T."/>
        </authorList>
    </citation>
    <scope>NUCLEOTIDE SEQUENCE [LARGE SCALE GENOMIC DNA]</scope>
    <source>
        <strain evidence="5 6">VNH31</strain>
    </source>
</reference>
<evidence type="ECO:0000256" key="3">
    <source>
        <dbReference type="ARBA" id="ARBA00022553"/>
    </source>
</evidence>
<dbReference type="SMART" id="SM00387">
    <property type="entry name" value="HATPase_c"/>
    <property type="match status" value="1"/>
</dbReference>
<dbReference type="InterPro" id="IPR029016">
    <property type="entry name" value="GAF-like_dom_sf"/>
</dbReference>
<dbReference type="InterPro" id="IPR003661">
    <property type="entry name" value="HisK_dim/P_dom"/>
</dbReference>
<dbReference type="PANTHER" id="PTHR43547">
    <property type="entry name" value="TWO-COMPONENT HISTIDINE KINASE"/>
    <property type="match status" value="1"/>
</dbReference>
<dbReference type="Pfam" id="PF00512">
    <property type="entry name" value="HisKA"/>
    <property type="match status" value="1"/>
</dbReference>
<dbReference type="Pfam" id="PF02518">
    <property type="entry name" value="HATPase_c"/>
    <property type="match status" value="1"/>
</dbReference>
<dbReference type="RefSeq" id="WP_330146190.1">
    <property type="nucleotide sequence ID" value="NZ_JAZDQU010000002.1"/>
</dbReference>
<gene>
    <name evidence="5" type="ORF">VRU49_07640</name>
</gene>
<dbReference type="Gene3D" id="1.10.287.130">
    <property type="match status" value="1"/>
</dbReference>
<dbReference type="GO" id="GO:0016301">
    <property type="term" value="F:kinase activity"/>
    <property type="evidence" value="ECO:0007669"/>
    <property type="project" value="UniProtKB-KW"/>
</dbReference>
<keyword evidence="3" id="KW-0597">Phosphoprotein</keyword>
<dbReference type="EC" id="2.7.13.3" evidence="2"/>
<dbReference type="SMART" id="SM00388">
    <property type="entry name" value="HisKA"/>
    <property type="match status" value="1"/>
</dbReference>
<keyword evidence="6" id="KW-1185">Reference proteome</keyword>
<dbReference type="SUPFAM" id="SSF47384">
    <property type="entry name" value="Homodimeric domain of signal transducing histidine kinase"/>
    <property type="match status" value="1"/>
</dbReference>
<dbReference type="Proteomes" id="UP001337681">
    <property type="component" value="Unassembled WGS sequence"/>
</dbReference>
<dbReference type="Gene3D" id="3.30.565.10">
    <property type="entry name" value="Histidine kinase-like ATPase, C-terminal domain"/>
    <property type="match status" value="1"/>
</dbReference>
<evidence type="ECO:0000256" key="2">
    <source>
        <dbReference type="ARBA" id="ARBA00012438"/>
    </source>
</evidence>
<dbReference type="CDD" id="cd00082">
    <property type="entry name" value="HisKA"/>
    <property type="match status" value="1"/>
</dbReference>
<dbReference type="InterPro" id="IPR036097">
    <property type="entry name" value="HisK_dim/P_sf"/>
</dbReference>
<dbReference type="EMBL" id="JAZDQU010000002">
    <property type="protein sequence ID" value="MEE1885290.1"/>
    <property type="molecule type" value="Genomic_DNA"/>
</dbReference>
<dbReference type="SUPFAM" id="SSF55874">
    <property type="entry name" value="ATPase domain of HSP90 chaperone/DNA topoisomerase II/histidine kinase"/>
    <property type="match status" value="1"/>
</dbReference>
<accession>A0ABU7H1U0</accession>
<protein>
    <recommendedName>
        <fullName evidence="2">histidine kinase</fullName>
        <ecNumber evidence="2">2.7.13.3</ecNumber>
    </recommendedName>
</protein>
<dbReference type="SUPFAM" id="SSF55781">
    <property type="entry name" value="GAF domain-like"/>
    <property type="match status" value="1"/>
</dbReference>
<comment type="catalytic activity">
    <reaction evidence="1">
        <text>ATP + protein L-histidine = ADP + protein N-phospho-L-histidine.</text>
        <dbReference type="EC" id="2.7.13.3"/>
    </reaction>
</comment>
<name>A0ABU7H1U0_9SPHI</name>
<dbReference type="PRINTS" id="PR00344">
    <property type="entry name" value="BCTRLSENSOR"/>
</dbReference>
<evidence type="ECO:0000259" key="4">
    <source>
        <dbReference type="PROSITE" id="PS50109"/>
    </source>
</evidence>
<dbReference type="InterPro" id="IPR004358">
    <property type="entry name" value="Sig_transdc_His_kin-like_C"/>
</dbReference>
<evidence type="ECO:0000256" key="1">
    <source>
        <dbReference type="ARBA" id="ARBA00000085"/>
    </source>
</evidence>
<comment type="caution">
    <text evidence="5">The sequence shown here is derived from an EMBL/GenBank/DDBJ whole genome shotgun (WGS) entry which is preliminary data.</text>
</comment>
<dbReference type="InterPro" id="IPR036890">
    <property type="entry name" value="HATPase_C_sf"/>
</dbReference>
<keyword evidence="5" id="KW-0808">Transferase</keyword>
<dbReference type="InterPro" id="IPR005467">
    <property type="entry name" value="His_kinase_dom"/>
</dbReference>
<feature type="domain" description="Histidine kinase" evidence="4">
    <location>
        <begin position="181"/>
        <end position="398"/>
    </location>
</feature>
<dbReference type="Gene3D" id="3.30.450.40">
    <property type="match status" value="1"/>
</dbReference>
<proteinExistence type="predicted"/>
<dbReference type="InterPro" id="IPR003594">
    <property type="entry name" value="HATPase_dom"/>
</dbReference>